<dbReference type="AlphaFoldDB" id="A0AAN6KRL9"/>
<proteinExistence type="predicted"/>
<dbReference type="EMBL" id="JASUXU010000027">
    <property type="protein sequence ID" value="KAK0320131.1"/>
    <property type="molecule type" value="Genomic_DNA"/>
</dbReference>
<reference evidence="2" key="2">
    <citation type="submission" date="2023-06" db="EMBL/GenBank/DDBJ databases">
        <title>Black Yeasts Isolated from many extreme environments.</title>
        <authorList>
            <person name="Coleine C."/>
            <person name="Stajich J.E."/>
            <person name="Selbmann L."/>
        </authorList>
    </citation>
    <scope>NUCLEOTIDE SEQUENCE</scope>
    <source>
        <strain evidence="2">CCFEE 5200</strain>
    </source>
</reference>
<reference evidence="1" key="1">
    <citation type="submission" date="2021-12" db="EMBL/GenBank/DDBJ databases">
        <title>Black yeast isolated from Biological Soil Crust.</title>
        <authorList>
            <person name="Kurbessoian T."/>
        </authorList>
    </citation>
    <scope>NUCLEOTIDE SEQUENCE</scope>
    <source>
        <strain evidence="1">CCFEE 5208</strain>
    </source>
</reference>
<evidence type="ECO:0000313" key="1">
    <source>
        <dbReference type="EMBL" id="KAK0320131.1"/>
    </source>
</evidence>
<comment type="caution">
    <text evidence="2">The sequence shown here is derived from an EMBL/GenBank/DDBJ whole genome shotgun (WGS) entry which is preliminary data.</text>
</comment>
<keyword evidence="3" id="KW-1185">Reference proteome</keyword>
<evidence type="ECO:0000313" key="2">
    <source>
        <dbReference type="EMBL" id="KAK0999218.1"/>
    </source>
</evidence>
<dbReference type="Proteomes" id="UP001175353">
    <property type="component" value="Unassembled WGS sequence"/>
</dbReference>
<organism evidence="2 3">
    <name type="scientific">Friedmanniomyces endolithicus</name>
    <dbReference type="NCBI Taxonomy" id="329885"/>
    <lineage>
        <taxon>Eukaryota</taxon>
        <taxon>Fungi</taxon>
        <taxon>Dikarya</taxon>
        <taxon>Ascomycota</taxon>
        <taxon>Pezizomycotina</taxon>
        <taxon>Dothideomycetes</taxon>
        <taxon>Dothideomycetidae</taxon>
        <taxon>Mycosphaerellales</taxon>
        <taxon>Teratosphaeriaceae</taxon>
        <taxon>Friedmanniomyces</taxon>
    </lineage>
</organism>
<dbReference type="EMBL" id="JAUJLE010000040">
    <property type="protein sequence ID" value="KAK0999218.1"/>
    <property type="molecule type" value="Genomic_DNA"/>
</dbReference>
<protein>
    <submittedName>
        <fullName evidence="2">Uncharacterized protein</fullName>
    </submittedName>
</protein>
<sequence>MAPWAVLTAPPAILGKALAEGYDRIRDGHLRKFEFPHTLVHRSKTLQAWWGVIDTRRAPSSGEHHAKWFVDMGSKSVNKEAREGRDDEHAIPVAHTAHGIAEHKAPYVYMITDDVGSVTDGDTEEQEEEEMVTDDFAPALHEDDEHGITDGSGPILDEHDVENPDQIIILAAPPTTTKSTDPKMHSFPCVVPGCNKLSGRRMNRRTDLISHLIKQHKCRIHQARGGPADKTEYNRRQNKQVRDWMEQNGWSWDGTIFADGAEE</sequence>
<evidence type="ECO:0000313" key="3">
    <source>
        <dbReference type="Proteomes" id="UP001175353"/>
    </source>
</evidence>
<dbReference type="Proteomes" id="UP001168146">
    <property type="component" value="Unassembled WGS sequence"/>
</dbReference>
<name>A0AAN6KRL9_9PEZI</name>
<gene>
    <name evidence="1" type="ORF">LTR82_009068</name>
    <name evidence="2" type="ORF">LTR91_006013</name>
</gene>
<accession>A0AAN6KRL9</accession>